<gene>
    <name evidence="2" type="ORF">I5803_15145</name>
</gene>
<sequence>MKLRWGLAAAAVAVCLAGCAVVRDGAGVGAGAGAVAANPWSAQSGPDAQSWHHMTFPGKAATRFSYSRKDGRDAIAVLASSSASMLRQKLRVEPSELRHVRFSWKVPQLIAGADVGLRDADDSPVRVMLFFEGDRARFSARDSMLSELLRAVSGEEMPYATLMYVWCNQREPGSVITSPRTGRVRTLVVESGARKLGQWLDYERDIRADYLRAYGEAPGALVGIAIMSDSDNTQSTTQAWYGPVRLQTP</sequence>
<keyword evidence="3" id="KW-1185">Reference proteome</keyword>
<dbReference type="RefSeq" id="WP_196987164.1">
    <property type="nucleotide sequence ID" value="NZ_JADWYS010000001.1"/>
</dbReference>
<name>A0A931H655_9BURK</name>
<proteinExistence type="predicted"/>
<keyword evidence="1" id="KW-0732">Signal</keyword>
<feature type="chain" id="PRO_5037603210" evidence="1">
    <location>
        <begin position="23"/>
        <end position="249"/>
    </location>
</feature>
<evidence type="ECO:0000313" key="2">
    <source>
        <dbReference type="EMBL" id="MBG9389365.1"/>
    </source>
</evidence>
<comment type="caution">
    <text evidence="2">The sequence shown here is derived from an EMBL/GenBank/DDBJ whole genome shotgun (WGS) entry which is preliminary data.</text>
</comment>
<dbReference type="Proteomes" id="UP000651050">
    <property type="component" value="Unassembled WGS sequence"/>
</dbReference>
<reference evidence="2" key="1">
    <citation type="submission" date="2020-11" db="EMBL/GenBank/DDBJ databases">
        <title>Bacterial whole genome sequence for Caenimonas sp. DR4.4.</title>
        <authorList>
            <person name="Le V."/>
            <person name="Ko S.-R."/>
            <person name="Ahn C.-Y."/>
            <person name="Oh H.-M."/>
        </authorList>
    </citation>
    <scope>NUCLEOTIDE SEQUENCE</scope>
    <source>
        <strain evidence="2">DR4.4</strain>
    </source>
</reference>
<organism evidence="2 3">
    <name type="scientific">Caenimonas aquaedulcis</name>
    <dbReference type="NCBI Taxonomy" id="2793270"/>
    <lineage>
        <taxon>Bacteria</taxon>
        <taxon>Pseudomonadati</taxon>
        <taxon>Pseudomonadota</taxon>
        <taxon>Betaproteobacteria</taxon>
        <taxon>Burkholderiales</taxon>
        <taxon>Comamonadaceae</taxon>
        <taxon>Caenimonas</taxon>
    </lineage>
</organism>
<accession>A0A931H655</accession>
<evidence type="ECO:0000313" key="3">
    <source>
        <dbReference type="Proteomes" id="UP000651050"/>
    </source>
</evidence>
<dbReference type="AlphaFoldDB" id="A0A931H655"/>
<dbReference type="EMBL" id="JADWYS010000001">
    <property type="protein sequence ID" value="MBG9389365.1"/>
    <property type="molecule type" value="Genomic_DNA"/>
</dbReference>
<evidence type="ECO:0000256" key="1">
    <source>
        <dbReference type="SAM" id="SignalP"/>
    </source>
</evidence>
<feature type="signal peptide" evidence="1">
    <location>
        <begin position="1"/>
        <end position="22"/>
    </location>
</feature>
<dbReference type="InterPro" id="IPR021409">
    <property type="entry name" value="DUF3047"/>
</dbReference>
<dbReference type="Pfam" id="PF11249">
    <property type="entry name" value="DUF3047"/>
    <property type="match status" value="1"/>
</dbReference>
<protein>
    <submittedName>
        <fullName evidence="2">DUF3047 domain-containing protein</fullName>
    </submittedName>
</protein>